<keyword evidence="12" id="KW-1185">Reference proteome</keyword>
<dbReference type="GO" id="GO:0004519">
    <property type="term" value="F:endonuclease activity"/>
    <property type="evidence" value="ECO:0007669"/>
    <property type="project" value="UniProtKB-KW"/>
</dbReference>
<dbReference type="PANTHER" id="PTHR34353">
    <property type="entry name" value="CRISPR-ASSOCIATED ENDONUCLEASE CAS1 1"/>
    <property type="match status" value="1"/>
</dbReference>
<evidence type="ECO:0000256" key="7">
    <source>
        <dbReference type="ARBA" id="ARBA00023125"/>
    </source>
</evidence>
<dbReference type="HAMAP" id="MF_01470">
    <property type="entry name" value="Cas1"/>
    <property type="match status" value="1"/>
</dbReference>
<evidence type="ECO:0000256" key="1">
    <source>
        <dbReference type="ARBA" id="ARBA00022722"/>
    </source>
</evidence>
<keyword evidence="7 10" id="KW-0238">DNA-binding</keyword>
<dbReference type="InterPro" id="IPR050646">
    <property type="entry name" value="Cas1"/>
</dbReference>
<comment type="similarity">
    <text evidence="10">Belongs to the CRISPR-associated endonuclease Cas1 family.</text>
</comment>
<dbReference type="Proteomes" id="UP001168552">
    <property type="component" value="Unassembled WGS sequence"/>
</dbReference>
<comment type="caution">
    <text evidence="11">The sequence shown here is derived from an EMBL/GenBank/DDBJ whole genome shotgun (WGS) entry which is preliminary data.</text>
</comment>
<dbReference type="Gene3D" id="1.20.120.920">
    <property type="entry name" value="CRISPR-associated endonuclease Cas1, C-terminal domain"/>
    <property type="match status" value="1"/>
</dbReference>
<evidence type="ECO:0000256" key="2">
    <source>
        <dbReference type="ARBA" id="ARBA00022723"/>
    </source>
</evidence>
<reference evidence="11" key="1">
    <citation type="submission" date="2023-06" db="EMBL/GenBank/DDBJ databases">
        <title>Cytophagales bacterium Strain LB-30, isolated from soil.</title>
        <authorList>
            <person name="Liu B."/>
        </authorList>
    </citation>
    <scope>NUCLEOTIDE SEQUENCE</scope>
    <source>
        <strain evidence="11">LB-30</strain>
    </source>
</reference>
<organism evidence="11 12">
    <name type="scientific">Shiella aurantiaca</name>
    <dbReference type="NCBI Taxonomy" id="3058365"/>
    <lineage>
        <taxon>Bacteria</taxon>
        <taxon>Pseudomonadati</taxon>
        <taxon>Bacteroidota</taxon>
        <taxon>Cytophagia</taxon>
        <taxon>Cytophagales</taxon>
        <taxon>Shiellaceae</taxon>
        <taxon>Shiella</taxon>
    </lineage>
</organism>
<dbReference type="InterPro" id="IPR019855">
    <property type="entry name" value="CRISPR-assoc_Cas1_NMENI"/>
</dbReference>
<comment type="function">
    <text evidence="10">CRISPR (clustered regularly interspaced short palindromic repeat), is an adaptive immune system that provides protection against mobile genetic elements (viruses, transposable elements and conjugative plasmids). CRISPR clusters contain spacers, sequences complementary to antecedent mobile elements, and target invading nucleic acids. CRISPR clusters are transcribed and processed into CRISPR RNA (crRNA). Acts as a dsDNA endonuclease. Involved in the integration of spacer DNA into the CRISPR cassette.</text>
</comment>
<dbReference type="NCBIfam" id="TIGR03639">
    <property type="entry name" value="cas1_NMENI"/>
    <property type="match status" value="1"/>
</dbReference>
<keyword evidence="5 10" id="KW-0460">Magnesium</keyword>
<comment type="subunit">
    <text evidence="9 10">Homodimer, forms a heterotetramer with a Cas2 homodimer.</text>
</comment>
<accession>A0ABT8F7C3</accession>
<evidence type="ECO:0000256" key="4">
    <source>
        <dbReference type="ARBA" id="ARBA00022801"/>
    </source>
</evidence>
<feature type="binding site" evidence="10">
    <location>
        <position position="234"/>
    </location>
    <ligand>
        <name>Mn(2+)</name>
        <dbReference type="ChEBI" id="CHEBI:29035"/>
    </ligand>
</feature>
<sequence>MIKRTLYFGNPAYLGKREDQLLIRLAQVEKNPQLPPSFKKEAETTIPIEDIGVVILDHQQITITHGLMDALLGNNVALITCNASHHPVGLMLNLAGNQLQSAKFQAQVEASLPLKKQLWQQTIVAKITNQAYLLRRNGHEVGNMMAWAEQVRSGDPDNLEARAAVYYWKKLMHQVPGFIREREGIPPNNLLNYGYAILRAIIARNLVASGLMPTLGIFHRNQYNHYCLADDIMEPFRPFVDEAVLGIMRQGEDISELSASVKKQLLAIPTLDIYLDHQKSPLMVGAQRCTASLARCFEGKSRKILYPEFL</sequence>
<keyword evidence="4 10" id="KW-0378">Hydrolase</keyword>
<evidence type="ECO:0000256" key="5">
    <source>
        <dbReference type="ARBA" id="ARBA00022842"/>
    </source>
</evidence>
<keyword evidence="3 10" id="KW-0255">Endonuclease</keyword>
<evidence type="ECO:0000256" key="6">
    <source>
        <dbReference type="ARBA" id="ARBA00023118"/>
    </source>
</evidence>
<evidence type="ECO:0000256" key="10">
    <source>
        <dbReference type="HAMAP-Rule" id="MF_01470"/>
    </source>
</evidence>
<dbReference type="RefSeq" id="WP_320004914.1">
    <property type="nucleotide sequence ID" value="NZ_JAUHJS010000006.1"/>
</dbReference>
<dbReference type="EMBL" id="JAUHJS010000006">
    <property type="protein sequence ID" value="MDN4166378.1"/>
    <property type="molecule type" value="Genomic_DNA"/>
</dbReference>
<dbReference type="InterPro" id="IPR042206">
    <property type="entry name" value="CRISPR-assoc_Cas1_C"/>
</dbReference>
<keyword evidence="6 10" id="KW-0051">Antiviral defense</keyword>
<dbReference type="InterPro" id="IPR042211">
    <property type="entry name" value="CRISPR-assoc_Cas1_N"/>
</dbReference>
<evidence type="ECO:0000256" key="3">
    <source>
        <dbReference type="ARBA" id="ARBA00022759"/>
    </source>
</evidence>
<dbReference type="NCBIfam" id="TIGR00287">
    <property type="entry name" value="cas1"/>
    <property type="match status" value="1"/>
</dbReference>
<comment type="cofactor">
    <cofactor evidence="10">
        <name>Mg(2+)</name>
        <dbReference type="ChEBI" id="CHEBI:18420"/>
    </cofactor>
    <cofactor evidence="10">
        <name>Mn(2+)</name>
        <dbReference type="ChEBI" id="CHEBI:29035"/>
    </cofactor>
</comment>
<gene>
    <name evidence="10 11" type="primary">cas1</name>
    <name evidence="11" type="ORF">QWY31_12780</name>
</gene>
<keyword evidence="1 10" id="KW-0540">Nuclease</keyword>
<keyword evidence="2 10" id="KW-0479">Metal-binding</keyword>
<evidence type="ECO:0000256" key="9">
    <source>
        <dbReference type="ARBA" id="ARBA00038592"/>
    </source>
</evidence>
<evidence type="ECO:0000256" key="8">
    <source>
        <dbReference type="ARBA" id="ARBA00023211"/>
    </source>
</evidence>
<name>A0ABT8F7C3_9BACT</name>
<evidence type="ECO:0000313" key="12">
    <source>
        <dbReference type="Proteomes" id="UP001168552"/>
    </source>
</evidence>
<feature type="binding site" evidence="10">
    <location>
        <position position="219"/>
    </location>
    <ligand>
        <name>Mn(2+)</name>
        <dbReference type="ChEBI" id="CHEBI:29035"/>
    </ligand>
</feature>
<dbReference type="InterPro" id="IPR002729">
    <property type="entry name" value="CRISPR-assoc_Cas1"/>
</dbReference>
<dbReference type="EC" id="3.1.-.-" evidence="10"/>
<protein>
    <recommendedName>
        <fullName evidence="10">CRISPR-associated endonuclease Cas1</fullName>
        <ecNumber evidence="10">3.1.-.-</ecNumber>
    </recommendedName>
</protein>
<keyword evidence="8 10" id="KW-0464">Manganese</keyword>
<proteinExistence type="inferred from homology"/>
<dbReference type="PANTHER" id="PTHR34353:SF2">
    <property type="entry name" value="CRISPR-ASSOCIATED ENDONUCLEASE CAS1 1"/>
    <property type="match status" value="1"/>
</dbReference>
<dbReference type="Pfam" id="PF01867">
    <property type="entry name" value="Cas_Cas1"/>
    <property type="match status" value="1"/>
</dbReference>
<evidence type="ECO:0000313" key="11">
    <source>
        <dbReference type="EMBL" id="MDN4166378.1"/>
    </source>
</evidence>
<dbReference type="Gene3D" id="3.100.10.20">
    <property type="entry name" value="CRISPR-associated endonuclease Cas1, N-terminal domain"/>
    <property type="match status" value="1"/>
</dbReference>
<feature type="binding site" evidence="10">
    <location>
        <position position="160"/>
    </location>
    <ligand>
        <name>Mn(2+)</name>
        <dbReference type="ChEBI" id="CHEBI:29035"/>
    </ligand>
</feature>